<name>A0AAN0MGF2_9ACTN</name>
<sequence>MAAVYDDYGPDRVGFFFGLTGPRLAALTLAVIPVFVAANQQRWLLAAQLAAIAAVVTVLVVVPVRGRSATGWLLASLSFTAGKALGWTSWRSKAATGKAEALENADLPGAMTGIEVHDGAPKGPSQTRYAVIQDHGLRTWAMTAAIRHPGVGMAEGDRRDQYGRGLTELLDVAARASLISDVVFLVRTVPDDGAERQQWIAAHRRPDGPELARRMNDELATALTRAAVRTEAFVSFVVPESRIAKQAREFGGGLEGRTRVLYALADEISAMLRGGMGMTDVAWLTSPQLALAVRTGFAPADRAGIIDALAAHQTDQAVCTDVPWAMAGPSGADTTMRHYSHDAWNSISSTIKLPDRGACLGALAPVLTPSEPGERRSYTVVFPILPFSRADRQTASGEWAADMGEGLRGRLQIRQRSRDRANVTRAHRLDAKLASGHALTRPYAVACVTVAKTMRVAEFGRRLDASVRRAGFAPPARRPGPGRRLRRRHPAPGFGSHQEGRRMRTPPRGRSTAQLLADFGHDLATKPEPERPGKEPYLFHASPRRGQLRPGRGWNPARTPVVQYRMTSDQAAAWWPFIANPPLPPTGAQIGIDELSGGSFYADPLGWVLDDTVPVTNPNVITFGKPGGGKSTNTKNFATLMMDFGYKVFVLGDPKDEYEPLCRAFGVQPFAVGPGMSARINPLDFGPLGDGWDTLDRVEAQRRAGIIFRRWLTLIRGLVGSQFVGEQRVPFGPTDARVVESALAQLTGYLDGHHTLHVTTIPALWQLLANPTDQLVTECRYSSTRQFLDETRLLRDALGQLVTGALAGLFDAPTTIAVDWTAPIQSFSLSRLEPLGDEAMGIALTCLSSWGRAMREIKAPGDLRINIRDEMWKQMRLGLEAVKSLDADMRFSRRDGEIQFVVGHKPGDMLTVGESTSAATAIAKELLNLADLKILHGQDPSVARELAELLELGPIAEHLMADWATQRKGRALWCVGKQIYKVQTVLHPAAAAFTYTNQAIDGAR</sequence>
<keyword evidence="2" id="KW-0812">Transmembrane</keyword>
<dbReference type="RefSeq" id="WP_286268066.1">
    <property type="nucleotide sequence ID" value="NZ_AP028056.1"/>
</dbReference>
<evidence type="ECO:0000256" key="2">
    <source>
        <dbReference type="SAM" id="Phobius"/>
    </source>
</evidence>
<dbReference type="SUPFAM" id="SSF52540">
    <property type="entry name" value="P-loop containing nucleoside triphosphate hydrolases"/>
    <property type="match status" value="1"/>
</dbReference>
<protein>
    <recommendedName>
        <fullName evidence="5">ATP-binding protein</fullName>
    </recommendedName>
</protein>
<feature type="region of interest" description="Disordered" evidence="1">
    <location>
        <begin position="470"/>
        <end position="510"/>
    </location>
</feature>
<dbReference type="AlphaFoldDB" id="A0AAN0MGF2"/>
<dbReference type="InterPro" id="IPR027417">
    <property type="entry name" value="P-loop_NTPase"/>
</dbReference>
<keyword evidence="4" id="KW-1185">Reference proteome</keyword>
<feature type="region of interest" description="Disordered" evidence="1">
    <location>
        <begin position="523"/>
        <end position="554"/>
    </location>
</feature>
<evidence type="ECO:0008006" key="5">
    <source>
        <dbReference type="Google" id="ProtNLM"/>
    </source>
</evidence>
<dbReference type="NCBIfam" id="NF042935">
    <property type="entry name" value="SCO6880_fam"/>
    <property type="match status" value="1"/>
</dbReference>
<feature type="compositionally biased region" description="Basic residues" evidence="1">
    <location>
        <begin position="480"/>
        <end position="490"/>
    </location>
</feature>
<dbReference type="EMBL" id="AP028056">
    <property type="protein sequence ID" value="BEH01736.1"/>
    <property type="molecule type" value="Genomic_DNA"/>
</dbReference>
<evidence type="ECO:0000256" key="1">
    <source>
        <dbReference type="SAM" id="MobiDB-lite"/>
    </source>
</evidence>
<feature type="compositionally biased region" description="Basic and acidic residues" evidence="1">
    <location>
        <begin position="523"/>
        <end position="534"/>
    </location>
</feature>
<keyword evidence="2" id="KW-1133">Transmembrane helix</keyword>
<gene>
    <name evidence="3" type="ORF">brsh051_10170</name>
</gene>
<feature type="transmembrane region" description="Helical" evidence="2">
    <location>
        <begin position="43"/>
        <end position="64"/>
    </location>
</feature>
<dbReference type="Gene3D" id="3.40.50.300">
    <property type="entry name" value="P-loop containing nucleotide triphosphate hydrolases"/>
    <property type="match status" value="2"/>
</dbReference>
<evidence type="ECO:0000313" key="3">
    <source>
        <dbReference type="EMBL" id="BEH01736.1"/>
    </source>
</evidence>
<reference evidence="3" key="1">
    <citation type="journal article" date="2024" name="Int. J. Syst. Evol. Microbiol.">
        <title>Brooklawnia propionicigenes sp. nov., a facultatively anaerobic, propionate-producing bacterium isolated from a methanogenic reactor treating waste from cattle farms.</title>
        <authorList>
            <person name="Akita Y."/>
            <person name="Ueki A."/>
            <person name="Tonouchi A."/>
            <person name="Sugawara Y."/>
            <person name="Honma S."/>
            <person name="Kaku N."/>
            <person name="Ueki K."/>
        </authorList>
    </citation>
    <scope>NUCLEOTIDE SEQUENCE</scope>
    <source>
        <strain evidence="3">SH051</strain>
    </source>
</reference>
<accession>A0AAN0MGF2</accession>
<evidence type="ECO:0000313" key="4">
    <source>
        <dbReference type="Proteomes" id="UP001431656"/>
    </source>
</evidence>
<organism evidence="3 4">
    <name type="scientific">Brooklawnia propionicigenes</name>
    <dbReference type="NCBI Taxonomy" id="3041175"/>
    <lineage>
        <taxon>Bacteria</taxon>
        <taxon>Bacillati</taxon>
        <taxon>Actinomycetota</taxon>
        <taxon>Actinomycetes</taxon>
        <taxon>Propionibacteriales</taxon>
        <taxon>Propionibacteriaceae</taxon>
        <taxon>Brooklawnia</taxon>
    </lineage>
</organism>
<dbReference type="Proteomes" id="UP001431656">
    <property type="component" value="Chromosome"/>
</dbReference>
<proteinExistence type="predicted"/>
<dbReference type="InterPro" id="IPR049978">
    <property type="entry name" value="SCO6880-like"/>
</dbReference>
<dbReference type="KEGG" id="broo:brsh051_10170"/>
<keyword evidence="2" id="KW-0472">Membrane</keyword>
<feature type="transmembrane region" description="Helical" evidence="2">
    <location>
        <begin position="15"/>
        <end position="36"/>
    </location>
</feature>